<comment type="caution">
    <text evidence="3">The sequence shown here is derived from an EMBL/GenBank/DDBJ whole genome shotgun (WGS) entry which is preliminary data.</text>
</comment>
<dbReference type="RefSeq" id="WP_006187070.1">
    <property type="nucleotide sequence ID" value="NZ_AOII01000099.1"/>
</dbReference>
<dbReference type="EMBL" id="AOII01000099">
    <property type="protein sequence ID" value="ELY73248.1"/>
    <property type="molecule type" value="Genomic_DNA"/>
</dbReference>
<dbReference type="GO" id="GO:0003677">
    <property type="term" value="F:DNA binding"/>
    <property type="evidence" value="ECO:0007669"/>
    <property type="project" value="UniProtKB-KW"/>
</dbReference>
<dbReference type="CDD" id="cd22231">
    <property type="entry name" value="RHH_NikR_HicB-like"/>
    <property type="match status" value="1"/>
</dbReference>
<dbReference type="InterPro" id="IPR010985">
    <property type="entry name" value="Ribbon_hlx_hlx"/>
</dbReference>
<evidence type="ECO:0000313" key="4">
    <source>
        <dbReference type="Proteomes" id="UP000011618"/>
    </source>
</evidence>
<organism evidence="3 4">
    <name type="scientific">Natrinema pallidum DSM 3751</name>
    <dbReference type="NCBI Taxonomy" id="1227495"/>
    <lineage>
        <taxon>Archaea</taxon>
        <taxon>Methanobacteriati</taxon>
        <taxon>Methanobacteriota</taxon>
        <taxon>Stenosarchaea group</taxon>
        <taxon>Halobacteria</taxon>
        <taxon>Halobacteriales</taxon>
        <taxon>Natrialbaceae</taxon>
        <taxon>Natrinema</taxon>
    </lineage>
</organism>
<dbReference type="PATRIC" id="fig|1227495.3.peg.3529"/>
<evidence type="ECO:0000256" key="1">
    <source>
        <dbReference type="SAM" id="MobiDB-lite"/>
    </source>
</evidence>
<dbReference type="InterPro" id="IPR002145">
    <property type="entry name" value="CopG"/>
</dbReference>
<accession>L9YJY7</accession>
<proteinExistence type="predicted"/>
<dbReference type="Pfam" id="PF01402">
    <property type="entry name" value="RHH_1"/>
    <property type="match status" value="1"/>
</dbReference>
<dbReference type="AlphaFoldDB" id="L9YJY7"/>
<gene>
    <name evidence="3" type="ORF">C487_17640</name>
</gene>
<feature type="domain" description="Ribbon-helix-helix protein CopG" evidence="2">
    <location>
        <begin position="20"/>
        <end position="59"/>
    </location>
</feature>
<dbReference type="InterPro" id="IPR013321">
    <property type="entry name" value="Arc_rbn_hlx_hlx"/>
</dbReference>
<dbReference type="Gene3D" id="1.10.1220.10">
    <property type="entry name" value="Met repressor-like"/>
    <property type="match status" value="1"/>
</dbReference>
<reference evidence="3 4" key="1">
    <citation type="journal article" date="2014" name="PLoS Genet.">
        <title>Phylogenetically driven sequencing of extremely halophilic archaea reveals strategies for static and dynamic osmo-response.</title>
        <authorList>
            <person name="Becker E.A."/>
            <person name="Seitzer P.M."/>
            <person name="Tritt A."/>
            <person name="Larsen D."/>
            <person name="Krusor M."/>
            <person name="Yao A.I."/>
            <person name="Wu D."/>
            <person name="Madern D."/>
            <person name="Eisen J.A."/>
            <person name="Darling A.E."/>
            <person name="Facciotti M.T."/>
        </authorList>
    </citation>
    <scope>NUCLEOTIDE SEQUENCE [LARGE SCALE GENOMIC DNA]</scope>
    <source>
        <strain evidence="3 4">DSM 3751</strain>
    </source>
</reference>
<feature type="region of interest" description="Disordered" evidence="1">
    <location>
        <begin position="1"/>
        <end position="22"/>
    </location>
</feature>
<dbReference type="eggNOG" id="arCOG01009">
    <property type="taxonomic scope" value="Archaea"/>
</dbReference>
<dbReference type="GO" id="GO:0006355">
    <property type="term" value="P:regulation of DNA-templated transcription"/>
    <property type="evidence" value="ECO:0007669"/>
    <property type="project" value="InterPro"/>
</dbReference>
<name>L9YJY7_9EURY</name>
<evidence type="ECO:0000313" key="3">
    <source>
        <dbReference type="EMBL" id="ELY73248.1"/>
    </source>
</evidence>
<sequence length="72" mass="7845">MSTQHTTTHRDRERTGEPMERVSFRASKSRLEALDALVDAGAFPNRSAAIRAAIGQLVTSENTAETRGDDGE</sequence>
<dbReference type="SUPFAM" id="SSF47598">
    <property type="entry name" value="Ribbon-helix-helix"/>
    <property type="match status" value="1"/>
</dbReference>
<dbReference type="OrthoDB" id="177176at2157"/>
<protein>
    <submittedName>
        <fullName evidence="3">CopG-like domain-containing protein DNA-binding domain</fullName>
    </submittedName>
</protein>
<evidence type="ECO:0000259" key="2">
    <source>
        <dbReference type="Pfam" id="PF01402"/>
    </source>
</evidence>
<keyword evidence="3" id="KW-0238">DNA-binding</keyword>
<dbReference type="Proteomes" id="UP000011618">
    <property type="component" value="Unassembled WGS sequence"/>
</dbReference>
<feature type="compositionally biased region" description="Basic and acidic residues" evidence="1">
    <location>
        <begin position="8"/>
        <end position="22"/>
    </location>
</feature>